<evidence type="ECO:0000256" key="5">
    <source>
        <dbReference type="ARBA" id="ARBA00024934"/>
    </source>
</evidence>
<dbReference type="GO" id="GO:0030694">
    <property type="term" value="C:bacterial-type flagellum basal body, rod"/>
    <property type="evidence" value="ECO:0007669"/>
    <property type="project" value="InterPro"/>
</dbReference>
<proteinExistence type="inferred from homology"/>
<dbReference type="PANTHER" id="PTHR30435">
    <property type="entry name" value="FLAGELLAR PROTEIN"/>
    <property type="match status" value="1"/>
</dbReference>
<dbReference type="AlphaFoldDB" id="A0AAV3TZK7"/>
<accession>A0AAV3TZK7</accession>
<dbReference type="PROSITE" id="PS00588">
    <property type="entry name" value="FLAGELLA_BB_ROD"/>
    <property type="match status" value="1"/>
</dbReference>
<keyword evidence="8" id="KW-0966">Cell projection</keyword>
<evidence type="ECO:0000313" key="9">
    <source>
        <dbReference type="Proteomes" id="UP001409585"/>
    </source>
</evidence>
<dbReference type="PANTHER" id="PTHR30435:SF12">
    <property type="entry name" value="FLAGELLAR BASAL BODY ROD PROTEIN FLGB"/>
    <property type="match status" value="1"/>
</dbReference>
<dbReference type="GO" id="GO:0071978">
    <property type="term" value="P:bacterial-type flagellum-dependent swarming motility"/>
    <property type="evidence" value="ECO:0007669"/>
    <property type="project" value="TreeGrafter"/>
</dbReference>
<evidence type="ECO:0000256" key="2">
    <source>
        <dbReference type="ARBA" id="ARBA00009677"/>
    </source>
</evidence>
<dbReference type="InterPro" id="IPR019776">
    <property type="entry name" value="Flagellar_basal_body_rod_CS"/>
</dbReference>
<keyword evidence="9" id="KW-1185">Reference proteome</keyword>
<reference evidence="9" key="1">
    <citation type="journal article" date="2019" name="Int. J. Syst. Evol. Microbiol.">
        <title>The Global Catalogue of Microorganisms (GCM) 10K type strain sequencing project: providing services to taxonomists for standard genome sequencing and annotation.</title>
        <authorList>
            <consortium name="The Broad Institute Genomics Platform"/>
            <consortium name="The Broad Institute Genome Sequencing Center for Infectious Disease"/>
            <person name="Wu L."/>
            <person name="Ma J."/>
        </authorList>
    </citation>
    <scope>NUCLEOTIDE SEQUENCE [LARGE SCALE GENOMIC DNA]</scope>
    <source>
        <strain evidence="9">JCM 19134</strain>
    </source>
</reference>
<evidence type="ECO:0000256" key="3">
    <source>
        <dbReference type="ARBA" id="ARBA00014376"/>
    </source>
</evidence>
<comment type="subcellular location">
    <subcellularLocation>
        <location evidence="1 6">Bacterial flagellum basal body</location>
    </subcellularLocation>
</comment>
<keyword evidence="8" id="KW-0282">Flagellum</keyword>
<dbReference type="RefSeq" id="WP_345418754.1">
    <property type="nucleotide sequence ID" value="NZ_AP031496.1"/>
</dbReference>
<dbReference type="InterPro" id="IPR001444">
    <property type="entry name" value="Flag_bb_rod_N"/>
</dbReference>
<gene>
    <name evidence="8" type="primary">flgB</name>
    <name evidence="8" type="ORF">GCM10025791_12580</name>
</gene>
<comment type="caution">
    <text evidence="8">The sequence shown here is derived from an EMBL/GenBank/DDBJ whole genome shotgun (WGS) entry which is preliminary data.</text>
</comment>
<evidence type="ECO:0000256" key="4">
    <source>
        <dbReference type="ARBA" id="ARBA00023143"/>
    </source>
</evidence>
<dbReference type="NCBIfam" id="TIGR01396">
    <property type="entry name" value="FlgB"/>
    <property type="match status" value="1"/>
</dbReference>
<evidence type="ECO:0000313" key="8">
    <source>
        <dbReference type="EMBL" id="GAA4936363.1"/>
    </source>
</evidence>
<keyword evidence="4 6" id="KW-0975">Bacterial flagellum</keyword>
<evidence type="ECO:0000256" key="1">
    <source>
        <dbReference type="ARBA" id="ARBA00004117"/>
    </source>
</evidence>
<evidence type="ECO:0000256" key="6">
    <source>
        <dbReference type="PIRNR" id="PIRNR002889"/>
    </source>
</evidence>
<comment type="subunit">
    <text evidence="6">The basal body constitutes a major portion of the flagellar organelle and consists of a number of rings mounted on a central rod.</text>
</comment>
<protein>
    <recommendedName>
        <fullName evidence="3 6">Flagellar basal body rod protein FlgB</fullName>
    </recommendedName>
</protein>
<evidence type="ECO:0000259" key="7">
    <source>
        <dbReference type="Pfam" id="PF00460"/>
    </source>
</evidence>
<dbReference type="PIRSF" id="PIRSF002889">
    <property type="entry name" value="Rod_FlgB"/>
    <property type="match status" value="1"/>
</dbReference>
<comment type="similarity">
    <text evidence="2 6">Belongs to the flagella basal body rod proteins family.</text>
</comment>
<keyword evidence="8" id="KW-0969">Cilium</keyword>
<name>A0AAV3TZK7_9ALTE</name>
<dbReference type="Proteomes" id="UP001409585">
    <property type="component" value="Unassembled WGS sequence"/>
</dbReference>
<dbReference type="Pfam" id="PF00460">
    <property type="entry name" value="Flg_bb_rod"/>
    <property type="match status" value="1"/>
</dbReference>
<comment type="function">
    <text evidence="5 6">Structural component of flagellum, the bacterial motility apparatus. Part of the rod structure of flagellar basal body.</text>
</comment>
<feature type="domain" description="Flagellar basal body rod protein N-terminal" evidence="7">
    <location>
        <begin position="11"/>
        <end position="39"/>
    </location>
</feature>
<organism evidence="8 9">
    <name type="scientific">Halioxenophilus aromaticivorans</name>
    <dbReference type="NCBI Taxonomy" id="1306992"/>
    <lineage>
        <taxon>Bacteria</taxon>
        <taxon>Pseudomonadati</taxon>
        <taxon>Pseudomonadota</taxon>
        <taxon>Gammaproteobacteria</taxon>
        <taxon>Alteromonadales</taxon>
        <taxon>Alteromonadaceae</taxon>
        <taxon>Halioxenophilus</taxon>
    </lineage>
</organism>
<sequence length="134" mass="14717">MAINFETALGVHPTALKARTERASLLANNLANAETPGFKARDMDFQRVFEQSQFDGPQGLNMNVTSQKHTPGGAEVVDNGELMYRTPTQPSIDGNTVEEHVEHAQYMENALAFEASFLFLKSKFSGLLSAIRGE</sequence>
<dbReference type="EMBL" id="BAABLX010000007">
    <property type="protein sequence ID" value="GAA4936363.1"/>
    <property type="molecule type" value="Genomic_DNA"/>
</dbReference>
<dbReference type="InterPro" id="IPR006300">
    <property type="entry name" value="FlgB"/>
</dbReference>